<dbReference type="SUPFAM" id="SSF140990">
    <property type="entry name" value="FtsH protease domain-like"/>
    <property type="match status" value="1"/>
</dbReference>
<dbReference type="GO" id="GO:0006508">
    <property type="term" value="P:proteolysis"/>
    <property type="evidence" value="ECO:0007669"/>
    <property type="project" value="InterPro"/>
</dbReference>
<dbReference type="GO" id="GO:0005524">
    <property type="term" value="F:ATP binding"/>
    <property type="evidence" value="ECO:0007669"/>
    <property type="project" value="InterPro"/>
</dbReference>
<evidence type="ECO:0000256" key="1">
    <source>
        <dbReference type="SAM" id="Phobius"/>
    </source>
</evidence>
<evidence type="ECO:0000313" key="3">
    <source>
        <dbReference type="Proteomes" id="UP000002384"/>
    </source>
</evidence>
<dbReference type="Gene3D" id="1.20.58.760">
    <property type="entry name" value="Peptidase M41"/>
    <property type="match status" value="1"/>
</dbReference>
<dbReference type="PANTHER" id="PTHR33471:SF7">
    <property type="entry name" value="ATP-DEPENDENT ZINC METALLOPROTEASE-RELATED"/>
    <property type="match status" value="1"/>
</dbReference>
<feature type="transmembrane region" description="Helical" evidence="1">
    <location>
        <begin position="5"/>
        <end position="25"/>
    </location>
</feature>
<keyword evidence="1" id="KW-0812">Transmembrane</keyword>
<organism evidence="2 3">
    <name type="scientific">Gloeothece citriformis (strain PCC 7424)</name>
    <name type="common">Cyanothece sp. (strain PCC 7424)</name>
    <dbReference type="NCBI Taxonomy" id="65393"/>
    <lineage>
        <taxon>Bacteria</taxon>
        <taxon>Bacillati</taxon>
        <taxon>Cyanobacteriota</taxon>
        <taxon>Cyanophyceae</taxon>
        <taxon>Oscillatoriophycideae</taxon>
        <taxon>Chroococcales</taxon>
        <taxon>Aphanothecaceae</taxon>
        <taxon>Gloeothece</taxon>
        <taxon>Gloeothece citriformis</taxon>
    </lineage>
</organism>
<keyword evidence="1" id="KW-0472">Membrane</keyword>
<gene>
    <name evidence="2" type="ordered locus">PCC7424_4211</name>
</gene>
<dbReference type="EMBL" id="CP001291">
    <property type="protein sequence ID" value="ACK72581.1"/>
    <property type="molecule type" value="Genomic_DNA"/>
</dbReference>
<dbReference type="GO" id="GO:0004176">
    <property type="term" value="F:ATP-dependent peptidase activity"/>
    <property type="evidence" value="ECO:0007669"/>
    <property type="project" value="InterPro"/>
</dbReference>
<dbReference type="InterPro" id="IPR037219">
    <property type="entry name" value="Peptidase_M41-like"/>
</dbReference>
<dbReference type="KEGG" id="cyc:PCC7424_4211"/>
<dbReference type="RefSeq" id="WP_015956166.1">
    <property type="nucleotide sequence ID" value="NC_011729.1"/>
</dbReference>
<keyword evidence="3" id="KW-1185">Reference proteome</keyword>
<dbReference type="OrthoDB" id="448792at2"/>
<dbReference type="GO" id="GO:0004222">
    <property type="term" value="F:metalloendopeptidase activity"/>
    <property type="evidence" value="ECO:0007669"/>
    <property type="project" value="InterPro"/>
</dbReference>
<dbReference type="HOGENOM" id="CLU_053953_3_1_3"/>
<proteinExistence type="predicted"/>
<evidence type="ECO:0008006" key="4">
    <source>
        <dbReference type="Google" id="ProtNLM"/>
    </source>
</evidence>
<dbReference type="STRING" id="65393.PCC7424_4211"/>
<reference evidence="3" key="1">
    <citation type="journal article" date="2011" name="MBio">
        <title>Novel metabolic attributes of the genus Cyanothece, comprising a group of unicellular nitrogen-fixing Cyanobacteria.</title>
        <authorList>
            <person name="Bandyopadhyay A."/>
            <person name="Elvitigala T."/>
            <person name="Welsh E."/>
            <person name="Stockel J."/>
            <person name="Liberton M."/>
            <person name="Min H."/>
            <person name="Sherman L.A."/>
            <person name="Pakrasi H.B."/>
        </authorList>
    </citation>
    <scope>NUCLEOTIDE SEQUENCE [LARGE SCALE GENOMIC DNA]</scope>
    <source>
        <strain evidence="3">PCC 7424</strain>
    </source>
</reference>
<dbReference type="AlphaFoldDB" id="B7KLK9"/>
<protein>
    <recommendedName>
        <fullName evidence="4">ATP-dependent Zn protease</fullName>
    </recommendedName>
</protein>
<accession>B7KLK9</accession>
<keyword evidence="1" id="KW-1133">Transmembrane helix</keyword>
<dbReference type="Proteomes" id="UP000002384">
    <property type="component" value="Chromosome"/>
</dbReference>
<dbReference type="eggNOG" id="COG0465">
    <property type="taxonomic scope" value="Bacteria"/>
</dbReference>
<evidence type="ECO:0000313" key="2">
    <source>
        <dbReference type="EMBL" id="ACK72581.1"/>
    </source>
</evidence>
<dbReference type="PANTHER" id="PTHR33471">
    <property type="entry name" value="ATP-DEPENDENT ZINC METALLOPROTEASE-RELATED"/>
    <property type="match status" value="1"/>
</dbReference>
<name>B7KLK9_GLOC7</name>
<sequence length="223" mass="24594">MEQTALNVIAISIFIMTLSALLGPLFHISPFIPAVATLSVLGLTTLDGLAFNSRGITVLLDLLSGEQHRQRIIHHEAGHFLVAYLLGIPVTGYTLSAWEAVQQKQSGLGGVIFDSTALTEKTLTPTEMPLMIERFCTVWMAGIAAETLIYGESQGGEEDRFQVRSALKLAGLPQFNYEQKERWALLQAKNLLEKHQSSYEALVKAMEQRVSVEECYQILGTNS</sequence>